<dbReference type="PANTHER" id="PTHR45863:SF7">
    <property type="entry name" value="SERINE_THREONINE-PROTEIN KINASE BSK5"/>
    <property type="match status" value="1"/>
</dbReference>
<dbReference type="Gene3D" id="1.10.510.10">
    <property type="entry name" value="Transferase(Phosphotransferase) domain 1"/>
    <property type="match status" value="1"/>
</dbReference>
<dbReference type="GO" id="GO:0009742">
    <property type="term" value="P:brassinosteroid mediated signaling pathway"/>
    <property type="evidence" value="ECO:0007669"/>
    <property type="project" value="InterPro"/>
</dbReference>
<gene>
    <name evidence="2" type="ORF">PRUPE_6G065500</name>
</gene>
<proteinExistence type="inferred from homology"/>
<dbReference type="GO" id="GO:0005524">
    <property type="term" value="F:ATP binding"/>
    <property type="evidence" value="ECO:0007669"/>
    <property type="project" value="UniProtKB-KW"/>
</dbReference>
<dbReference type="GO" id="GO:0004672">
    <property type="term" value="F:protein kinase activity"/>
    <property type="evidence" value="ECO:0007669"/>
    <property type="project" value="InterPro"/>
</dbReference>
<keyword evidence="3" id="KW-1185">Reference proteome</keyword>
<protein>
    <recommendedName>
        <fullName evidence="4">Serine-threonine/tyrosine-protein kinase catalytic domain-containing protein</fullName>
    </recommendedName>
</protein>
<accession>A0A251NNV3</accession>
<dbReference type="Proteomes" id="UP000006882">
    <property type="component" value="Chromosome G6"/>
</dbReference>
<sequence length="140" mass="16111">MCFKLKLYLLVPHSQHLLIIQLALNVYELDYDYNSIQTSCHIKEALAKYFSFLFLSWKALDLVRGKNVKRLMDPYLEGQFSNDDVTKLVQLASQCLQHEPLERPNAKFLLTALIPLQKETEVPSYVLMGIPPGNVPPFET</sequence>
<evidence type="ECO:0000313" key="3">
    <source>
        <dbReference type="Proteomes" id="UP000006882"/>
    </source>
</evidence>
<evidence type="ECO:0000256" key="1">
    <source>
        <dbReference type="ARBA" id="ARBA00008684"/>
    </source>
</evidence>
<reference evidence="2 3" key="1">
    <citation type="journal article" date="2013" name="Nat. Genet.">
        <title>The high-quality draft genome of peach (Prunus persica) identifies unique patterns of genetic diversity, domestication and genome evolution.</title>
        <authorList>
            <consortium name="International Peach Genome Initiative"/>
            <person name="Verde I."/>
            <person name="Abbott A.G."/>
            <person name="Scalabrin S."/>
            <person name="Jung S."/>
            <person name="Shu S."/>
            <person name="Marroni F."/>
            <person name="Zhebentyayeva T."/>
            <person name="Dettori M.T."/>
            <person name="Grimwood J."/>
            <person name="Cattonaro F."/>
            <person name="Zuccolo A."/>
            <person name="Rossini L."/>
            <person name="Jenkins J."/>
            <person name="Vendramin E."/>
            <person name="Meisel L.A."/>
            <person name="Decroocq V."/>
            <person name="Sosinski B."/>
            <person name="Prochnik S."/>
            <person name="Mitros T."/>
            <person name="Policriti A."/>
            <person name="Cipriani G."/>
            <person name="Dondini L."/>
            <person name="Ficklin S."/>
            <person name="Goodstein D.M."/>
            <person name="Xuan P."/>
            <person name="Del Fabbro C."/>
            <person name="Aramini V."/>
            <person name="Copetti D."/>
            <person name="Gonzalez S."/>
            <person name="Horner D.S."/>
            <person name="Falchi R."/>
            <person name="Lucas S."/>
            <person name="Mica E."/>
            <person name="Maldonado J."/>
            <person name="Lazzari B."/>
            <person name="Bielenberg D."/>
            <person name="Pirona R."/>
            <person name="Miculan M."/>
            <person name="Barakat A."/>
            <person name="Testolin R."/>
            <person name="Stella A."/>
            <person name="Tartarini S."/>
            <person name="Tonutti P."/>
            <person name="Arus P."/>
            <person name="Orellana A."/>
            <person name="Wells C."/>
            <person name="Main D."/>
            <person name="Vizzotto G."/>
            <person name="Silva H."/>
            <person name="Salamini F."/>
            <person name="Schmutz J."/>
            <person name="Morgante M."/>
            <person name="Rokhsar D.S."/>
        </authorList>
    </citation>
    <scope>NUCLEOTIDE SEQUENCE [LARGE SCALE GENOMIC DNA]</scope>
    <source>
        <strain evidence="3">cv. Nemared</strain>
    </source>
</reference>
<dbReference type="PANTHER" id="PTHR45863">
    <property type="entry name" value="SERINE/THREONINE-PROTEIN KINASE BSK5"/>
    <property type="match status" value="1"/>
</dbReference>
<dbReference type="AlphaFoldDB" id="A0A251NNV3"/>
<dbReference type="EMBL" id="CM007656">
    <property type="protein sequence ID" value="ONI00055.1"/>
    <property type="molecule type" value="Genomic_DNA"/>
</dbReference>
<organism evidence="2 3">
    <name type="scientific">Prunus persica</name>
    <name type="common">Peach</name>
    <name type="synonym">Amygdalus persica</name>
    <dbReference type="NCBI Taxonomy" id="3760"/>
    <lineage>
        <taxon>Eukaryota</taxon>
        <taxon>Viridiplantae</taxon>
        <taxon>Streptophyta</taxon>
        <taxon>Embryophyta</taxon>
        <taxon>Tracheophyta</taxon>
        <taxon>Spermatophyta</taxon>
        <taxon>Magnoliopsida</taxon>
        <taxon>eudicotyledons</taxon>
        <taxon>Gunneridae</taxon>
        <taxon>Pentapetalae</taxon>
        <taxon>rosids</taxon>
        <taxon>fabids</taxon>
        <taxon>Rosales</taxon>
        <taxon>Rosaceae</taxon>
        <taxon>Amygdaloideae</taxon>
        <taxon>Amygdaleae</taxon>
        <taxon>Prunus</taxon>
    </lineage>
</organism>
<dbReference type="SMR" id="A0A251NNV3"/>
<dbReference type="GO" id="GO:0012505">
    <property type="term" value="C:endomembrane system"/>
    <property type="evidence" value="ECO:0007669"/>
    <property type="project" value="UniProtKB-SubCell"/>
</dbReference>
<dbReference type="Gramene" id="ONI00055">
    <property type="protein sequence ID" value="ONI00055"/>
    <property type="gene ID" value="PRUPE_6G065500"/>
</dbReference>
<comment type="similarity">
    <text evidence="1">Belongs to the protein kinase superfamily. Ser/Thr protein kinase family.</text>
</comment>
<evidence type="ECO:0000313" key="2">
    <source>
        <dbReference type="EMBL" id="ONI00055.1"/>
    </source>
</evidence>
<dbReference type="SUPFAM" id="SSF56112">
    <property type="entry name" value="Protein kinase-like (PK-like)"/>
    <property type="match status" value="1"/>
</dbReference>
<dbReference type="InterPro" id="IPR045845">
    <property type="entry name" value="BSK"/>
</dbReference>
<name>A0A251NNV3_PRUPE</name>
<evidence type="ECO:0008006" key="4">
    <source>
        <dbReference type="Google" id="ProtNLM"/>
    </source>
</evidence>
<dbReference type="InterPro" id="IPR011009">
    <property type="entry name" value="Kinase-like_dom_sf"/>
</dbReference>